<sequence>MFLRPCLLRRGRYAGAMTPALSPSSPGSGTQGPGVLAGQIVAVTGADQGYGRAISAGLARAGASVVLIGSNSETLAVAASSLELAGGTAIPIKADVGVPLDWLSAQNRILEIFGALHGIVHLADKRAHTNFTMLSENEWMDLFNCNVKSSVAIAQIVGRRLPGTWLTIVGPHLDEAGLQAYPQRGALRGLVEQAHAEDLRLNLVLPSRASSGEEALDRPLADAVLALATPALAHLRGTVLEVPLPPVPKMRVTEVNAR</sequence>
<dbReference type="PANTHER" id="PTHR42901">
    <property type="entry name" value="ALCOHOL DEHYDROGENASE"/>
    <property type="match status" value="1"/>
</dbReference>
<evidence type="ECO:0000256" key="1">
    <source>
        <dbReference type="ARBA" id="ARBA00006484"/>
    </source>
</evidence>
<evidence type="ECO:0000313" key="3">
    <source>
        <dbReference type="EMBL" id="GAA5513217.1"/>
    </source>
</evidence>
<keyword evidence="4" id="KW-1185">Reference proteome</keyword>
<dbReference type="Proteomes" id="UP001401887">
    <property type="component" value="Unassembled WGS sequence"/>
</dbReference>
<evidence type="ECO:0008006" key="5">
    <source>
        <dbReference type="Google" id="ProtNLM"/>
    </source>
</evidence>
<dbReference type="EMBL" id="BAABRP010000006">
    <property type="protein sequence ID" value="GAA5513217.1"/>
    <property type="molecule type" value="Genomic_DNA"/>
</dbReference>
<keyword evidence="2" id="KW-0560">Oxidoreductase</keyword>
<dbReference type="InterPro" id="IPR036291">
    <property type="entry name" value="NAD(P)-bd_dom_sf"/>
</dbReference>
<proteinExistence type="inferred from homology"/>
<accession>A0ABP9WAK4</accession>
<gene>
    <name evidence="3" type="ORF">Dcar01_01943</name>
</gene>
<dbReference type="SUPFAM" id="SSF51735">
    <property type="entry name" value="NAD(P)-binding Rossmann-fold domains"/>
    <property type="match status" value="1"/>
</dbReference>
<dbReference type="Gene3D" id="3.40.50.720">
    <property type="entry name" value="NAD(P)-binding Rossmann-like Domain"/>
    <property type="match status" value="1"/>
</dbReference>
<dbReference type="Pfam" id="PF00106">
    <property type="entry name" value="adh_short"/>
    <property type="match status" value="1"/>
</dbReference>
<evidence type="ECO:0000313" key="4">
    <source>
        <dbReference type="Proteomes" id="UP001401887"/>
    </source>
</evidence>
<organism evidence="3 4">
    <name type="scientific">Deinococcus carri</name>
    <dbReference type="NCBI Taxonomy" id="1211323"/>
    <lineage>
        <taxon>Bacteria</taxon>
        <taxon>Thermotogati</taxon>
        <taxon>Deinococcota</taxon>
        <taxon>Deinococci</taxon>
        <taxon>Deinococcales</taxon>
        <taxon>Deinococcaceae</taxon>
        <taxon>Deinococcus</taxon>
    </lineage>
</organism>
<dbReference type="CDD" id="cd05233">
    <property type="entry name" value="SDR_c"/>
    <property type="match status" value="1"/>
</dbReference>
<reference evidence="3 4" key="1">
    <citation type="submission" date="2024-02" db="EMBL/GenBank/DDBJ databases">
        <title>Deinococcus carri NBRC 110142.</title>
        <authorList>
            <person name="Ichikawa N."/>
            <person name="Katano-Makiyama Y."/>
            <person name="Hidaka K."/>
        </authorList>
    </citation>
    <scope>NUCLEOTIDE SEQUENCE [LARGE SCALE GENOMIC DNA]</scope>
    <source>
        <strain evidence="3 4">NBRC 110142</strain>
    </source>
</reference>
<name>A0ABP9WAK4_9DEIO</name>
<comment type="similarity">
    <text evidence="1">Belongs to the short-chain dehydrogenases/reductases (SDR) family.</text>
</comment>
<protein>
    <recommendedName>
        <fullName evidence="5">Short-chain dehydrogenase</fullName>
    </recommendedName>
</protein>
<evidence type="ECO:0000256" key="2">
    <source>
        <dbReference type="ARBA" id="ARBA00023002"/>
    </source>
</evidence>
<dbReference type="InterPro" id="IPR002347">
    <property type="entry name" value="SDR_fam"/>
</dbReference>
<comment type="caution">
    <text evidence="3">The sequence shown here is derived from an EMBL/GenBank/DDBJ whole genome shotgun (WGS) entry which is preliminary data.</text>
</comment>
<dbReference type="PANTHER" id="PTHR42901:SF1">
    <property type="entry name" value="ALCOHOL DEHYDROGENASE"/>
    <property type="match status" value="1"/>
</dbReference>